<accession>A0A0G4E5R1</accession>
<evidence type="ECO:0008006" key="2">
    <source>
        <dbReference type="Google" id="ProtNLM"/>
    </source>
</evidence>
<reference evidence="1" key="2">
    <citation type="submission" date="2015-06" db="EMBL/GenBank/DDBJ databases">
        <title>Environmentally co-occuring mercury resistance plasmids are genetically and phenotypically diverse and confer variable context-dependent fitness effects.</title>
        <authorList>
            <person name="Hall J.P.J."/>
            <person name="Harrison E."/>
            <person name="Lilley A.K."/>
            <person name="Paterson S."/>
            <person name="Spiers A.J."/>
            <person name="Brockhurst M.A."/>
        </authorList>
    </citation>
    <scope>NUCLEOTIDE SEQUENCE [LARGE SCALE GENOMIC DNA]</scope>
    <source>
        <strain evidence="1">SBW25</strain>
        <plasmid evidence="1">pQBR55</plasmid>
    </source>
</reference>
<organism evidence="1">
    <name type="scientific">Pseudomonas fluorescens (strain SBW25)</name>
    <dbReference type="NCBI Taxonomy" id="216595"/>
    <lineage>
        <taxon>Bacteria</taxon>
        <taxon>Pseudomonadati</taxon>
        <taxon>Pseudomonadota</taxon>
        <taxon>Gammaproteobacteria</taxon>
        <taxon>Pseudomonadales</taxon>
        <taxon>Pseudomonadaceae</taxon>
        <taxon>Pseudomonas</taxon>
    </lineage>
</organism>
<geneLocation type="plasmid" evidence="1">
    <name>pQBR55</name>
</geneLocation>
<protein>
    <recommendedName>
        <fullName evidence="2">PRTRC system protein F</fullName>
    </recommendedName>
</protein>
<dbReference type="EMBL" id="LN713927">
    <property type="protein sequence ID" value="CEK42576.1"/>
    <property type="molecule type" value="Genomic_DNA"/>
</dbReference>
<gene>
    <name evidence="1" type="ORF">PQBR55_0197</name>
</gene>
<name>A0A0G4E5R1_PSEFS</name>
<keyword evidence="1" id="KW-0614">Plasmid</keyword>
<dbReference type="AlphaFoldDB" id="A0A0G4E5R1"/>
<evidence type="ECO:0000313" key="1">
    <source>
        <dbReference type="EMBL" id="CEK42576.1"/>
    </source>
</evidence>
<sequence>MRDYGYLVDFKAHSALCLEALQGGLIRDTDLKTIAESPNGYGLHLVTHQVVNIIGAKVQFLSSEIVQDPAQLATNLSRPMTDIKYAAGVALAVAEAGLLHDSALAPIMERGSDCGFELLSATEEALDTLWPAAQRESRNVKDGEVYTDTPFETHLHGTNFYLSAYERNCFYLEWPAITQENLEVHIFLCKTLDAMSNYLVPFHTPASAYGFGGQYSYGPSELFEALGDQVAGLNQEAITEVLLATEDISELGMLGMALEESGEDEGEAAHQIAGLLWEIADIEKNYSFRLAYGENTSDQSRKVEMSELQAQLRDVIAKGTPHSGLCKVLSDALDACIARADSHRTVSEMISSASEESADEGAGYEESPNRFFDCIWVIADGRHDLILQDALEAFNADLEEVSEVAAKLPLDSGELVSQITIPVIERTNQCLALLRRIQLCLEAEKNA</sequence>
<reference evidence="1" key="1">
    <citation type="submission" date="2014-12" db="EMBL/GenBank/DDBJ databases">
        <authorList>
            <person name="Hall J."/>
        </authorList>
    </citation>
    <scope>NUCLEOTIDE SEQUENCE [LARGE SCALE GENOMIC DNA]</scope>
    <source>
        <strain evidence="1">SBW25</strain>
        <plasmid evidence="1">pQBR55</plasmid>
    </source>
</reference>
<proteinExistence type="predicted"/>